<sequence length="299" mass="33921">MSQIVARRWLSACTKFSPIHDNYKTLRHIHFRGITPFAKGQAIQNAMVSANLDFKKMESKIRKQQKDMDAQGYVLQEYEQEFIKKVLLMKPFPTLLTFEFDNVYTGGKQMKQDPELAAKIKTYEDMGCTYHQLERGGQVTWHGKGQLTAYTILDLKQFTNLTVRCFVDSVLLRAVQNMLKKNYQLDSFVNENPGVWVEPHDKKIASVGCNIQRAITSYGIGLNVDPELKYLNTHTMCGLPGTTATSIAQLRPLAKTDIKQAAEQYAKELAKVLNITTVEHMDGLALLAEQEAGHETEEE</sequence>
<evidence type="ECO:0000256" key="5">
    <source>
        <dbReference type="PIRNR" id="PIRNR016262"/>
    </source>
</evidence>
<dbReference type="PANTHER" id="PTHR10993">
    <property type="entry name" value="OCTANOYLTRANSFERASE"/>
    <property type="match status" value="1"/>
</dbReference>
<feature type="binding site" evidence="7">
    <location>
        <begin position="219"/>
        <end position="221"/>
    </location>
    <ligand>
        <name>substrate</name>
    </ligand>
</feature>
<dbReference type="Pfam" id="PF21948">
    <property type="entry name" value="LplA-B_cat"/>
    <property type="match status" value="1"/>
</dbReference>
<gene>
    <name evidence="10" type="ORF">SAMEA4029009_CIC11G00000000717</name>
</gene>
<evidence type="ECO:0000256" key="4">
    <source>
        <dbReference type="ARBA" id="ARBA00023315"/>
    </source>
</evidence>
<comment type="catalytic activity">
    <reaction evidence="5">
        <text>octanoyl-[ACP] + L-lysyl-[protein] = N(6)-octanoyl-L-lysyl-[protein] + holo-[ACP] + H(+)</text>
        <dbReference type="Rhea" id="RHEA:17665"/>
        <dbReference type="Rhea" id="RHEA-COMP:9636"/>
        <dbReference type="Rhea" id="RHEA-COMP:9685"/>
        <dbReference type="Rhea" id="RHEA-COMP:9752"/>
        <dbReference type="Rhea" id="RHEA-COMP:9928"/>
        <dbReference type="ChEBI" id="CHEBI:15378"/>
        <dbReference type="ChEBI" id="CHEBI:29969"/>
        <dbReference type="ChEBI" id="CHEBI:64479"/>
        <dbReference type="ChEBI" id="CHEBI:78463"/>
        <dbReference type="ChEBI" id="CHEBI:78809"/>
        <dbReference type="EC" id="2.3.1.181"/>
    </reaction>
</comment>
<comment type="pathway">
    <text evidence="1 5">Protein modification; protein lipoylation via endogenous pathway; protein N(6)-(lipoyl)lysine from octanoyl-[acyl-carrier-protein]: step 1/2.</text>
</comment>
<feature type="site" description="Lowers pKa of active site Cys" evidence="8">
    <location>
        <position position="203"/>
    </location>
</feature>
<evidence type="ECO:0000313" key="11">
    <source>
        <dbReference type="Proteomes" id="UP000182259"/>
    </source>
</evidence>
<feature type="binding site" evidence="7">
    <location>
        <begin position="135"/>
        <end position="142"/>
    </location>
    <ligand>
        <name>substrate</name>
    </ligand>
</feature>
<comment type="function">
    <text evidence="5">Catalyzes the transfer of endogenously produced octanoic acid from octanoyl-acyl-carrier-protein onto the lipoyl domains of lipoate-dependent enzymes. Lipoyl-ACP can also act as a substrate although octanoyl-ACP is likely to be the physiological substrate.</text>
</comment>
<dbReference type="InterPro" id="IPR020605">
    <property type="entry name" value="Octanoyltransferase_CS"/>
</dbReference>
<feature type="domain" description="BPL/LPL catalytic" evidence="9">
    <location>
        <begin position="89"/>
        <end position="277"/>
    </location>
</feature>
<accession>A0A1L0BGA5</accession>
<protein>
    <recommendedName>
        <fullName evidence="5">Octanoyltransferase</fullName>
        <ecNumber evidence="5">2.3.1.181</ecNumber>
    </recommendedName>
</protein>
<evidence type="ECO:0000256" key="1">
    <source>
        <dbReference type="ARBA" id="ARBA00004821"/>
    </source>
</evidence>
<dbReference type="PANTHER" id="PTHR10993:SF7">
    <property type="entry name" value="LIPOYLTRANSFERASE 2, MITOCHONDRIAL-RELATED"/>
    <property type="match status" value="1"/>
</dbReference>
<dbReference type="PROSITE" id="PS51733">
    <property type="entry name" value="BPL_LPL_CATALYTIC"/>
    <property type="match status" value="1"/>
</dbReference>
<name>A0A1L0BGA5_9ASCO</name>
<dbReference type="EMBL" id="LT635764">
    <property type="protein sequence ID" value="SGZ50631.1"/>
    <property type="molecule type" value="Genomic_DNA"/>
</dbReference>
<dbReference type="SUPFAM" id="SSF55681">
    <property type="entry name" value="Class II aaRS and biotin synthetases"/>
    <property type="match status" value="1"/>
</dbReference>
<evidence type="ECO:0000313" key="10">
    <source>
        <dbReference type="EMBL" id="SGZ50631.1"/>
    </source>
</evidence>
<evidence type="ECO:0000259" key="9">
    <source>
        <dbReference type="PROSITE" id="PS51733"/>
    </source>
</evidence>
<dbReference type="InterPro" id="IPR045864">
    <property type="entry name" value="aa-tRNA-synth_II/BPL/LPL"/>
</dbReference>
<dbReference type="GO" id="GO:0009249">
    <property type="term" value="P:protein lipoylation"/>
    <property type="evidence" value="ECO:0007669"/>
    <property type="project" value="InterPro"/>
</dbReference>
<dbReference type="EC" id="2.3.1.181" evidence="5"/>
<evidence type="ECO:0000256" key="2">
    <source>
        <dbReference type="ARBA" id="ARBA00007907"/>
    </source>
</evidence>
<evidence type="ECO:0000256" key="3">
    <source>
        <dbReference type="ARBA" id="ARBA00022679"/>
    </source>
</evidence>
<keyword evidence="3 5" id="KW-0808">Transferase</keyword>
<dbReference type="NCBIfam" id="TIGR00214">
    <property type="entry name" value="lipB"/>
    <property type="match status" value="1"/>
</dbReference>
<feature type="binding site" evidence="7">
    <location>
        <begin position="206"/>
        <end position="208"/>
    </location>
    <ligand>
        <name>substrate</name>
    </ligand>
</feature>
<dbReference type="GO" id="GO:0033819">
    <property type="term" value="F:lipoyl(octanoyl) transferase activity"/>
    <property type="evidence" value="ECO:0007669"/>
    <property type="project" value="UniProtKB-EC"/>
</dbReference>
<evidence type="ECO:0000256" key="7">
    <source>
        <dbReference type="PIRSR" id="PIRSR016262-2"/>
    </source>
</evidence>
<comment type="similarity">
    <text evidence="2 5">Belongs to the LipB family.</text>
</comment>
<organism evidence="10 11">
    <name type="scientific">Sungouiella intermedia</name>
    <dbReference type="NCBI Taxonomy" id="45354"/>
    <lineage>
        <taxon>Eukaryota</taxon>
        <taxon>Fungi</taxon>
        <taxon>Dikarya</taxon>
        <taxon>Ascomycota</taxon>
        <taxon>Saccharomycotina</taxon>
        <taxon>Pichiomycetes</taxon>
        <taxon>Metschnikowiaceae</taxon>
        <taxon>Sungouiella</taxon>
    </lineage>
</organism>
<dbReference type="InterPro" id="IPR000544">
    <property type="entry name" value="Octanoyltransferase"/>
</dbReference>
<dbReference type="Gene3D" id="3.30.930.10">
    <property type="entry name" value="Bira Bifunctional Protein, Domain 2"/>
    <property type="match status" value="1"/>
</dbReference>
<proteinExistence type="inferred from homology"/>
<dbReference type="AlphaFoldDB" id="A0A1L0BGA5"/>
<evidence type="ECO:0000256" key="8">
    <source>
        <dbReference type="PIRSR" id="PIRSR016262-3"/>
    </source>
</evidence>
<dbReference type="Proteomes" id="UP000182259">
    <property type="component" value="Chromosome I"/>
</dbReference>
<dbReference type="UniPathway" id="UPA00538">
    <property type="reaction ID" value="UER00592"/>
</dbReference>
<feature type="active site" description="Acyl-thioester intermediate" evidence="6">
    <location>
        <position position="237"/>
    </location>
</feature>
<dbReference type="InterPro" id="IPR004143">
    <property type="entry name" value="BPL_LPL_catalytic"/>
</dbReference>
<evidence type="ECO:0000256" key="6">
    <source>
        <dbReference type="PIRSR" id="PIRSR016262-1"/>
    </source>
</evidence>
<dbReference type="PIRSF" id="PIRSF016262">
    <property type="entry name" value="LPLase"/>
    <property type="match status" value="1"/>
</dbReference>
<keyword evidence="4 5" id="KW-0012">Acyltransferase</keyword>
<reference evidence="10 11" key="1">
    <citation type="submission" date="2016-10" db="EMBL/GenBank/DDBJ databases">
        <authorList>
            <person name="de Groot N.N."/>
        </authorList>
    </citation>
    <scope>NUCLEOTIDE SEQUENCE [LARGE SCALE GENOMIC DNA]</scope>
    <source>
        <strain evidence="10 11">PYCC 4715</strain>
    </source>
</reference>
<dbReference type="PROSITE" id="PS01313">
    <property type="entry name" value="LIPB"/>
    <property type="match status" value="1"/>
</dbReference>